<protein>
    <submittedName>
        <fullName evidence="1">Uncharacterized protein</fullName>
    </submittedName>
</protein>
<name>A0A9D4CMG2_DREPO</name>
<dbReference type="Proteomes" id="UP000828390">
    <property type="component" value="Unassembled WGS sequence"/>
</dbReference>
<dbReference type="AlphaFoldDB" id="A0A9D4CMG2"/>
<accession>A0A9D4CMG2</accession>
<evidence type="ECO:0000313" key="2">
    <source>
        <dbReference type="Proteomes" id="UP000828390"/>
    </source>
</evidence>
<gene>
    <name evidence="1" type="ORF">DPMN_052999</name>
</gene>
<comment type="caution">
    <text evidence="1">The sequence shown here is derived from an EMBL/GenBank/DDBJ whole genome shotgun (WGS) entry which is preliminary data.</text>
</comment>
<reference evidence="1" key="2">
    <citation type="submission" date="2020-11" db="EMBL/GenBank/DDBJ databases">
        <authorList>
            <person name="McCartney M.A."/>
            <person name="Auch B."/>
            <person name="Kono T."/>
            <person name="Mallez S."/>
            <person name="Becker A."/>
            <person name="Gohl D.M."/>
            <person name="Silverstein K.A.T."/>
            <person name="Koren S."/>
            <person name="Bechman K.B."/>
            <person name="Herman A."/>
            <person name="Abrahante J.E."/>
            <person name="Garbe J."/>
        </authorList>
    </citation>
    <scope>NUCLEOTIDE SEQUENCE</scope>
    <source>
        <strain evidence="1">Duluth1</strain>
        <tissue evidence="1">Whole animal</tissue>
    </source>
</reference>
<organism evidence="1 2">
    <name type="scientific">Dreissena polymorpha</name>
    <name type="common">Zebra mussel</name>
    <name type="synonym">Mytilus polymorpha</name>
    <dbReference type="NCBI Taxonomy" id="45954"/>
    <lineage>
        <taxon>Eukaryota</taxon>
        <taxon>Metazoa</taxon>
        <taxon>Spiralia</taxon>
        <taxon>Lophotrochozoa</taxon>
        <taxon>Mollusca</taxon>
        <taxon>Bivalvia</taxon>
        <taxon>Autobranchia</taxon>
        <taxon>Heteroconchia</taxon>
        <taxon>Euheterodonta</taxon>
        <taxon>Imparidentia</taxon>
        <taxon>Neoheterodontei</taxon>
        <taxon>Myida</taxon>
        <taxon>Dreissenoidea</taxon>
        <taxon>Dreissenidae</taxon>
        <taxon>Dreissena</taxon>
    </lineage>
</organism>
<evidence type="ECO:0000313" key="1">
    <source>
        <dbReference type="EMBL" id="KAH3727073.1"/>
    </source>
</evidence>
<sequence>MIKGGGGIMWGVGGYNGVGELRGGYNVGLGGRGKGVSCGGGNNVVMWGMLKKIIGGYNMFKKHWGRGGGLMWGLRGGRLSSDNHLTDMSKAIYRLFFEAGHKTDLLESEISGPISTNVMRPRQRSDLQSMDM</sequence>
<reference evidence="1" key="1">
    <citation type="journal article" date="2019" name="bioRxiv">
        <title>The Genome of the Zebra Mussel, Dreissena polymorpha: A Resource for Invasive Species Research.</title>
        <authorList>
            <person name="McCartney M.A."/>
            <person name="Auch B."/>
            <person name="Kono T."/>
            <person name="Mallez S."/>
            <person name="Zhang Y."/>
            <person name="Obille A."/>
            <person name="Becker A."/>
            <person name="Abrahante J.E."/>
            <person name="Garbe J."/>
            <person name="Badalamenti J.P."/>
            <person name="Herman A."/>
            <person name="Mangelson H."/>
            <person name="Liachko I."/>
            <person name="Sullivan S."/>
            <person name="Sone E.D."/>
            <person name="Koren S."/>
            <person name="Silverstein K.A.T."/>
            <person name="Beckman K.B."/>
            <person name="Gohl D.M."/>
        </authorList>
    </citation>
    <scope>NUCLEOTIDE SEQUENCE</scope>
    <source>
        <strain evidence="1">Duluth1</strain>
        <tissue evidence="1">Whole animal</tissue>
    </source>
</reference>
<proteinExistence type="predicted"/>
<keyword evidence="2" id="KW-1185">Reference proteome</keyword>
<dbReference type="EMBL" id="JAIWYP010000012">
    <property type="protein sequence ID" value="KAH3727073.1"/>
    <property type="molecule type" value="Genomic_DNA"/>
</dbReference>